<dbReference type="RefSeq" id="WP_379911006.1">
    <property type="nucleotide sequence ID" value="NZ_JBHSWE010000001.1"/>
</dbReference>
<feature type="domain" description="GGDEF" evidence="4">
    <location>
        <begin position="306"/>
        <end position="438"/>
    </location>
</feature>
<keyword evidence="1" id="KW-0472">Membrane</keyword>
<dbReference type="NCBIfam" id="TIGR00254">
    <property type="entry name" value="GGDEF"/>
    <property type="match status" value="1"/>
</dbReference>
<feature type="domain" description="PAC" evidence="2">
    <location>
        <begin position="213"/>
        <end position="274"/>
    </location>
</feature>
<dbReference type="PROSITE" id="PS50113">
    <property type="entry name" value="PAC"/>
    <property type="match status" value="1"/>
</dbReference>
<feature type="domain" description="EAL" evidence="3">
    <location>
        <begin position="447"/>
        <end position="701"/>
    </location>
</feature>
<dbReference type="PANTHER" id="PTHR44757:SF2">
    <property type="entry name" value="BIOFILM ARCHITECTURE MAINTENANCE PROTEIN MBAA"/>
    <property type="match status" value="1"/>
</dbReference>
<evidence type="ECO:0000256" key="1">
    <source>
        <dbReference type="SAM" id="Phobius"/>
    </source>
</evidence>
<dbReference type="SUPFAM" id="SSF55785">
    <property type="entry name" value="PYP-like sensor domain (PAS domain)"/>
    <property type="match status" value="1"/>
</dbReference>
<dbReference type="InterPro" id="IPR052155">
    <property type="entry name" value="Biofilm_reg_signaling"/>
</dbReference>
<dbReference type="Pfam" id="PF00990">
    <property type="entry name" value="GGDEF"/>
    <property type="match status" value="1"/>
</dbReference>
<gene>
    <name evidence="5" type="ORF">ACFQDL_22715</name>
</gene>
<dbReference type="EMBL" id="JBHSWE010000001">
    <property type="protein sequence ID" value="MFC6672568.1"/>
    <property type="molecule type" value="Genomic_DNA"/>
</dbReference>
<dbReference type="SUPFAM" id="SSF141868">
    <property type="entry name" value="EAL domain-like"/>
    <property type="match status" value="1"/>
</dbReference>
<dbReference type="SMART" id="SM00052">
    <property type="entry name" value="EAL"/>
    <property type="match status" value="1"/>
</dbReference>
<dbReference type="InterPro" id="IPR000160">
    <property type="entry name" value="GGDEF_dom"/>
</dbReference>
<evidence type="ECO:0000259" key="3">
    <source>
        <dbReference type="PROSITE" id="PS50883"/>
    </source>
</evidence>
<evidence type="ECO:0000259" key="4">
    <source>
        <dbReference type="PROSITE" id="PS50887"/>
    </source>
</evidence>
<dbReference type="CDD" id="cd01949">
    <property type="entry name" value="GGDEF"/>
    <property type="match status" value="1"/>
</dbReference>
<protein>
    <submittedName>
        <fullName evidence="5">Bifunctional diguanylate cyclase/phosphodiesterase</fullName>
    </submittedName>
</protein>
<dbReference type="InterPro" id="IPR043128">
    <property type="entry name" value="Rev_trsase/Diguanyl_cyclase"/>
</dbReference>
<dbReference type="Pfam" id="PF08448">
    <property type="entry name" value="PAS_4"/>
    <property type="match status" value="1"/>
</dbReference>
<dbReference type="SUPFAM" id="SSF55073">
    <property type="entry name" value="Nucleotide cyclase"/>
    <property type="match status" value="1"/>
</dbReference>
<keyword evidence="6" id="KW-1185">Reference proteome</keyword>
<comment type="caution">
    <text evidence="5">The sequence shown here is derived from an EMBL/GenBank/DDBJ whole genome shotgun (WGS) entry which is preliminary data.</text>
</comment>
<sequence>MVAAYSILGEASIWQSLNTPDDIRVWLLGDGGRIRFAHPMTGSLVRGISDWKLDALSLAELMEHAAYGNSADVFRLSLNGEPVVVQAQLLPQFQFLSVAFVPLSRQFWLWTGKVQTVGLLLGLFLLISLLVYRLVWLANSRLENARLLAEGNLSKLSQAIEQSQDSVVVTDSSWCIEYANRRFEGDVKQDEARLKGVPVTNFAPHDMLRDDLVQIQSKVIETGGWCGERRRDGTDQWYEFSISPVETPDSADTSFILIAQDITERKHAEAKLYQQANFDSLTGLPNRRRASEVISQSVEDAWSSKGLLALLYLDLDNFKQINDTFGHLFGDQVLIKVADRLQHAVDDYGHLSHMSGDEFLIHFRFTEVDEIERVAANIIETVREPLLLQGKHLNISTSIGVSRYPVDAPDVQGLIRDADIALYESKRRGRNRYTFFDAELDKRMKRKLEIENQLPAALKSGDLYMVYQSKNRIGTGEVMGFEALMRLNCRALGAVGPDEFIEVAEETGFIEAMGRFALMRGCADLARLQALSGKPLTMAINMSVRQLGSDEIIGHVREAIQHAGIDPTTLELEITESLLAENVEAVMPRLEKLRALGLSLTIDDFGTGYSSLAYLTRFPVSTLKIDKCFVNDMATSHSDATVARTVIQMAHALEMKVVAEGIEDEAQWRILRRFGCDIGQGYLFSKPLPFDEACTLLQTSANIPLLEPASRVE</sequence>
<dbReference type="Gene3D" id="3.30.450.20">
    <property type="entry name" value="PAS domain"/>
    <property type="match status" value="1"/>
</dbReference>
<dbReference type="PROSITE" id="PS50883">
    <property type="entry name" value="EAL"/>
    <property type="match status" value="1"/>
</dbReference>
<dbReference type="CDD" id="cd00130">
    <property type="entry name" value="PAS"/>
    <property type="match status" value="1"/>
</dbReference>
<reference evidence="6" key="1">
    <citation type="journal article" date="2019" name="Int. J. Syst. Evol. Microbiol.">
        <title>The Global Catalogue of Microorganisms (GCM) 10K type strain sequencing project: providing services to taxonomists for standard genome sequencing and annotation.</title>
        <authorList>
            <consortium name="The Broad Institute Genomics Platform"/>
            <consortium name="The Broad Institute Genome Sequencing Center for Infectious Disease"/>
            <person name="Wu L."/>
            <person name="Ma J."/>
        </authorList>
    </citation>
    <scope>NUCLEOTIDE SEQUENCE [LARGE SCALE GENOMIC DNA]</scope>
    <source>
        <strain evidence="6">NBRC 111756</strain>
    </source>
</reference>
<dbReference type="InterPro" id="IPR029787">
    <property type="entry name" value="Nucleotide_cyclase"/>
</dbReference>
<dbReference type="InterPro" id="IPR001633">
    <property type="entry name" value="EAL_dom"/>
</dbReference>
<dbReference type="PANTHER" id="PTHR44757">
    <property type="entry name" value="DIGUANYLATE CYCLASE DGCP"/>
    <property type="match status" value="1"/>
</dbReference>
<dbReference type="SMART" id="SM00267">
    <property type="entry name" value="GGDEF"/>
    <property type="match status" value="1"/>
</dbReference>
<dbReference type="Proteomes" id="UP001596422">
    <property type="component" value="Unassembled WGS sequence"/>
</dbReference>
<dbReference type="Gene3D" id="3.20.20.450">
    <property type="entry name" value="EAL domain"/>
    <property type="match status" value="1"/>
</dbReference>
<feature type="transmembrane region" description="Helical" evidence="1">
    <location>
        <begin position="117"/>
        <end position="138"/>
    </location>
</feature>
<organism evidence="5 6">
    <name type="scientific">Marinobacterium aestuariivivens</name>
    <dbReference type="NCBI Taxonomy" id="1698799"/>
    <lineage>
        <taxon>Bacteria</taxon>
        <taxon>Pseudomonadati</taxon>
        <taxon>Pseudomonadota</taxon>
        <taxon>Gammaproteobacteria</taxon>
        <taxon>Oceanospirillales</taxon>
        <taxon>Oceanospirillaceae</taxon>
        <taxon>Marinobacterium</taxon>
    </lineage>
</organism>
<dbReference type="InterPro" id="IPR035919">
    <property type="entry name" value="EAL_sf"/>
</dbReference>
<dbReference type="InterPro" id="IPR013656">
    <property type="entry name" value="PAS_4"/>
</dbReference>
<dbReference type="NCBIfam" id="TIGR00229">
    <property type="entry name" value="sensory_box"/>
    <property type="match status" value="1"/>
</dbReference>
<dbReference type="InterPro" id="IPR000700">
    <property type="entry name" value="PAS-assoc_C"/>
</dbReference>
<dbReference type="CDD" id="cd01948">
    <property type="entry name" value="EAL"/>
    <property type="match status" value="1"/>
</dbReference>
<accession>A0ABW2A508</accession>
<dbReference type="InterPro" id="IPR000014">
    <property type="entry name" value="PAS"/>
</dbReference>
<name>A0ABW2A508_9GAMM</name>
<proteinExistence type="predicted"/>
<evidence type="ECO:0000259" key="2">
    <source>
        <dbReference type="PROSITE" id="PS50113"/>
    </source>
</evidence>
<dbReference type="PROSITE" id="PS50887">
    <property type="entry name" value="GGDEF"/>
    <property type="match status" value="1"/>
</dbReference>
<keyword evidence="1" id="KW-1133">Transmembrane helix</keyword>
<evidence type="ECO:0000313" key="6">
    <source>
        <dbReference type="Proteomes" id="UP001596422"/>
    </source>
</evidence>
<evidence type="ECO:0000313" key="5">
    <source>
        <dbReference type="EMBL" id="MFC6672568.1"/>
    </source>
</evidence>
<dbReference type="Gene3D" id="3.30.70.270">
    <property type="match status" value="1"/>
</dbReference>
<keyword evidence="1" id="KW-0812">Transmembrane</keyword>
<dbReference type="Pfam" id="PF00563">
    <property type="entry name" value="EAL"/>
    <property type="match status" value="1"/>
</dbReference>
<dbReference type="InterPro" id="IPR035965">
    <property type="entry name" value="PAS-like_dom_sf"/>
</dbReference>